<dbReference type="RefSeq" id="XP_023177758.1">
    <property type="nucleotide sequence ID" value="XM_023321990.2"/>
</dbReference>
<feature type="transmembrane region" description="Helical" evidence="6">
    <location>
        <begin position="80"/>
        <end position="103"/>
    </location>
</feature>
<feature type="transmembrane region" description="Helical" evidence="6">
    <location>
        <begin position="197"/>
        <end position="220"/>
    </location>
</feature>
<evidence type="ECO:0000313" key="8">
    <source>
        <dbReference type="RefSeq" id="XP_023177758.1"/>
    </source>
</evidence>
<dbReference type="GeneID" id="111604093"/>
<organism evidence="7 8">
    <name type="scientific">Drosophila hydei</name>
    <name type="common">Fruit fly</name>
    <dbReference type="NCBI Taxonomy" id="7224"/>
    <lineage>
        <taxon>Eukaryota</taxon>
        <taxon>Metazoa</taxon>
        <taxon>Ecdysozoa</taxon>
        <taxon>Arthropoda</taxon>
        <taxon>Hexapoda</taxon>
        <taxon>Insecta</taxon>
        <taxon>Pterygota</taxon>
        <taxon>Neoptera</taxon>
        <taxon>Endopterygota</taxon>
        <taxon>Diptera</taxon>
        <taxon>Brachycera</taxon>
        <taxon>Muscomorpha</taxon>
        <taxon>Ephydroidea</taxon>
        <taxon>Drosophilidae</taxon>
        <taxon>Drosophila</taxon>
    </lineage>
</organism>
<feature type="transmembrane region" description="Helical" evidence="6">
    <location>
        <begin position="38"/>
        <end position="60"/>
    </location>
</feature>
<proteinExistence type="inferred from homology"/>
<protein>
    <submittedName>
        <fullName evidence="8">Aquaporin-5-like</fullName>
    </submittedName>
</protein>
<evidence type="ECO:0000256" key="4">
    <source>
        <dbReference type="ARBA" id="ARBA00023136"/>
    </source>
</evidence>
<keyword evidence="2 5" id="KW-0812">Transmembrane</keyword>
<dbReference type="AlphaFoldDB" id="A0A6J1MEK2"/>
<dbReference type="InterPro" id="IPR000425">
    <property type="entry name" value="MIP"/>
</dbReference>
<reference evidence="8" key="1">
    <citation type="submission" date="2025-08" db="UniProtKB">
        <authorList>
            <consortium name="RefSeq"/>
        </authorList>
    </citation>
    <scope>IDENTIFICATION</scope>
    <source>
        <strain evidence="8">15085-1641.00</strain>
        <tissue evidence="8">Whole body</tissue>
    </source>
</reference>
<dbReference type="InterPro" id="IPR034294">
    <property type="entry name" value="Aquaporin_transptr"/>
</dbReference>
<dbReference type="Pfam" id="PF00230">
    <property type="entry name" value="MIP"/>
    <property type="match status" value="1"/>
</dbReference>
<accession>A0A6J1MEK2</accession>
<comment type="similarity">
    <text evidence="5">Belongs to the MIP/aquaporin (TC 1.A.8) family.</text>
</comment>
<evidence type="ECO:0000256" key="6">
    <source>
        <dbReference type="SAM" id="Phobius"/>
    </source>
</evidence>
<dbReference type="OMA" id="HINPCIS"/>
<dbReference type="PANTHER" id="PTHR19139:SF270">
    <property type="entry name" value="ENTOMOGLYCEROPORIN 1-RELATED"/>
    <property type="match status" value="1"/>
</dbReference>
<sequence>MAKWSKQLFIRLLCELIASLLVQFLGCSFGQGSSLAYAFSWGGLIIVGTMAFRIISGAHINPCISIASMILKNIKVLDGFLYMLMQLVGSAIGFLIAYVMFGSNTLFGANTNYCVTTVTVDPWWKALIIEFYLTGAWVLAFCSSWHESNQELNESVSLKIGLVVVGATLVGAQYSHTCMNPFRSLWPAIFSMNFDHIYIYVGMPIVAAILLPFAWLYIYLLGEEETAKGPGAEVKNEEE</sequence>
<evidence type="ECO:0000256" key="2">
    <source>
        <dbReference type="ARBA" id="ARBA00022692"/>
    </source>
</evidence>
<keyword evidence="7" id="KW-1185">Reference proteome</keyword>
<evidence type="ECO:0000256" key="3">
    <source>
        <dbReference type="ARBA" id="ARBA00022989"/>
    </source>
</evidence>
<feature type="transmembrane region" description="Helical" evidence="6">
    <location>
        <begin position="123"/>
        <end position="144"/>
    </location>
</feature>
<dbReference type="PRINTS" id="PR00783">
    <property type="entry name" value="MINTRINSICP"/>
</dbReference>
<dbReference type="GO" id="GO:0015267">
    <property type="term" value="F:channel activity"/>
    <property type="evidence" value="ECO:0007669"/>
    <property type="project" value="InterPro"/>
</dbReference>
<feature type="transmembrane region" description="Helical" evidence="6">
    <location>
        <begin position="12"/>
        <end position="32"/>
    </location>
</feature>
<dbReference type="Gene3D" id="1.20.1080.10">
    <property type="entry name" value="Glycerol uptake facilitator protein"/>
    <property type="match status" value="1"/>
</dbReference>
<evidence type="ECO:0000313" key="7">
    <source>
        <dbReference type="Proteomes" id="UP000504633"/>
    </source>
</evidence>
<keyword evidence="4 6" id="KW-0472">Membrane</keyword>
<evidence type="ECO:0000256" key="5">
    <source>
        <dbReference type="RuleBase" id="RU000477"/>
    </source>
</evidence>
<gene>
    <name evidence="8" type="primary">LOC111604093</name>
</gene>
<name>A0A6J1MEK2_DROHY</name>
<dbReference type="KEGG" id="dhe:111604093"/>
<comment type="subcellular location">
    <subcellularLocation>
        <location evidence="1">Membrane</location>
        <topology evidence="1">Multi-pass membrane protein</topology>
    </subcellularLocation>
</comment>
<feature type="transmembrane region" description="Helical" evidence="6">
    <location>
        <begin position="156"/>
        <end position="177"/>
    </location>
</feature>
<dbReference type="GO" id="GO:0005886">
    <property type="term" value="C:plasma membrane"/>
    <property type="evidence" value="ECO:0007669"/>
    <property type="project" value="TreeGrafter"/>
</dbReference>
<dbReference type="SUPFAM" id="SSF81338">
    <property type="entry name" value="Aquaporin-like"/>
    <property type="match status" value="1"/>
</dbReference>
<dbReference type="InterPro" id="IPR023271">
    <property type="entry name" value="Aquaporin-like"/>
</dbReference>
<dbReference type="Proteomes" id="UP000504633">
    <property type="component" value="Unplaced"/>
</dbReference>
<dbReference type="OrthoDB" id="3222at2759"/>
<dbReference type="PANTHER" id="PTHR19139">
    <property type="entry name" value="AQUAPORIN TRANSPORTER"/>
    <property type="match status" value="1"/>
</dbReference>
<keyword evidence="3 6" id="KW-1133">Transmembrane helix</keyword>
<evidence type="ECO:0000256" key="1">
    <source>
        <dbReference type="ARBA" id="ARBA00004141"/>
    </source>
</evidence>
<keyword evidence="5" id="KW-0813">Transport</keyword>